<reference evidence="1" key="1">
    <citation type="submission" date="2014-09" db="EMBL/GenBank/DDBJ databases">
        <authorList>
            <person name="Probst J Alexander"/>
        </authorList>
    </citation>
    <scope>NUCLEOTIDE SEQUENCE</scope>
</reference>
<proteinExistence type="predicted"/>
<dbReference type="EMBL" id="CCXY01000267">
    <property type="protein sequence ID" value="CEG13183.1"/>
    <property type="molecule type" value="Genomic_DNA"/>
</dbReference>
<protein>
    <submittedName>
        <fullName evidence="1">Uncharacterized protein</fullName>
    </submittedName>
</protein>
<name>A0A098EAZ3_9ZZZZ</name>
<sequence length="99" mass="11638">MLIFNKNMRQGWFEHPTPRSSAECSPRLSYCRKNLKSDIAKILSKVIINLNLNNKNNEIKITNLIFCSLHNCFDLNYEISKQNYKSGKNSVNRIRMCRI</sequence>
<dbReference type="AlphaFoldDB" id="A0A098EAZ3"/>
<gene>
    <name evidence="1" type="ORF">MSIBF_A3390003</name>
</gene>
<organism evidence="1">
    <name type="scientific">groundwater metagenome</name>
    <dbReference type="NCBI Taxonomy" id="717931"/>
    <lineage>
        <taxon>unclassified sequences</taxon>
        <taxon>metagenomes</taxon>
        <taxon>ecological metagenomes</taxon>
    </lineage>
</organism>
<evidence type="ECO:0000313" key="1">
    <source>
        <dbReference type="EMBL" id="CEG13183.1"/>
    </source>
</evidence>
<accession>A0A098EAZ3</accession>